<comment type="caution">
    <text evidence="1">The sequence shown here is derived from an EMBL/GenBank/DDBJ whole genome shotgun (WGS) entry which is preliminary data.</text>
</comment>
<gene>
    <name evidence="1" type="ORF">CR492_07480</name>
</gene>
<evidence type="ECO:0000313" key="1">
    <source>
        <dbReference type="EMBL" id="PNG26528.1"/>
    </source>
</evidence>
<protein>
    <submittedName>
        <fullName evidence="1">Uncharacterized protein</fullName>
    </submittedName>
</protein>
<organism evidence="1 2">
    <name type="scientific">Methylocella silvestris</name>
    <dbReference type="NCBI Taxonomy" id="199596"/>
    <lineage>
        <taxon>Bacteria</taxon>
        <taxon>Pseudomonadati</taxon>
        <taxon>Pseudomonadota</taxon>
        <taxon>Alphaproteobacteria</taxon>
        <taxon>Hyphomicrobiales</taxon>
        <taxon>Beijerinckiaceae</taxon>
        <taxon>Methylocella</taxon>
    </lineage>
</organism>
<name>A0A2J7TID6_METSI</name>
<evidence type="ECO:0000313" key="2">
    <source>
        <dbReference type="Proteomes" id="UP000236286"/>
    </source>
</evidence>
<accession>A0A2J7TID6</accession>
<dbReference type="Proteomes" id="UP000236286">
    <property type="component" value="Unassembled WGS sequence"/>
</dbReference>
<sequence length="83" mass="8753">MKSRAVIKLVSLGQIGCKPGKARPTQKQFKAGDLLLAAPHAGFEQAANKGGHAHPRFGGFDAQPIGDFLAQSDGDVFHDTNIV</sequence>
<dbReference type="EMBL" id="PDZR01000006">
    <property type="protein sequence ID" value="PNG26528.1"/>
    <property type="molecule type" value="Genomic_DNA"/>
</dbReference>
<proteinExistence type="predicted"/>
<dbReference type="AlphaFoldDB" id="A0A2J7TID6"/>
<reference evidence="1 2" key="1">
    <citation type="submission" date="2017-10" db="EMBL/GenBank/DDBJ databases">
        <title>Genome announcement of Methylocella silvestris TVC from permafrost.</title>
        <authorList>
            <person name="Wang J."/>
            <person name="Geng K."/>
            <person name="Ul-Haque F."/>
            <person name="Crombie A.T."/>
            <person name="Street L.E."/>
            <person name="Wookey P.A."/>
            <person name="Murrell J.C."/>
            <person name="Pratscher J."/>
        </authorList>
    </citation>
    <scope>NUCLEOTIDE SEQUENCE [LARGE SCALE GENOMIC DNA]</scope>
    <source>
        <strain evidence="1 2">TVC</strain>
    </source>
</reference>